<proteinExistence type="predicted"/>
<accession>A0A9P8IKF9</accession>
<reference evidence="2" key="1">
    <citation type="journal article" date="2021" name="Mol. Plant Microbe Interact.">
        <title>Telomere to telomere genome assembly of Fusarium musae F31, causal agent of crown rot disease of banana.</title>
        <authorList>
            <person name="Degradi L."/>
            <person name="Tava V."/>
            <person name="Kunova A."/>
            <person name="Cortesi P."/>
            <person name="Saracchi M."/>
            <person name="Pasquali M."/>
        </authorList>
    </citation>
    <scope>NUCLEOTIDE SEQUENCE</scope>
    <source>
        <strain evidence="2">F31</strain>
    </source>
</reference>
<dbReference type="Proteomes" id="UP000827133">
    <property type="component" value="Unassembled WGS sequence"/>
</dbReference>
<feature type="region of interest" description="Disordered" evidence="1">
    <location>
        <begin position="46"/>
        <end position="69"/>
    </location>
</feature>
<name>A0A9P8IKF9_9HYPO</name>
<dbReference type="AlphaFoldDB" id="A0A9P8IKF9"/>
<comment type="caution">
    <text evidence="2">The sequence shown here is derived from an EMBL/GenBank/DDBJ whole genome shotgun (WGS) entry which is preliminary data.</text>
</comment>
<dbReference type="EMBL" id="JAHBCI010000008">
    <property type="protein sequence ID" value="KAG9498081.1"/>
    <property type="molecule type" value="Genomic_DNA"/>
</dbReference>
<evidence type="ECO:0000256" key="1">
    <source>
        <dbReference type="SAM" id="MobiDB-lite"/>
    </source>
</evidence>
<evidence type="ECO:0000313" key="3">
    <source>
        <dbReference type="Proteomes" id="UP000827133"/>
    </source>
</evidence>
<dbReference type="GeneID" id="68318827"/>
<dbReference type="RefSeq" id="XP_044677081.1">
    <property type="nucleotide sequence ID" value="XM_044828527.1"/>
</dbReference>
<keyword evidence="3" id="KW-1185">Reference proteome</keyword>
<sequence>MADSQLGRDQDDGGDPECLQQTQSRRGQLPAGRWLWTADMSIVTPASQSMGERRPGYPQAQRACSGLEV</sequence>
<protein>
    <submittedName>
        <fullName evidence="2">Uncharacterized protein</fullName>
    </submittedName>
</protein>
<gene>
    <name evidence="2" type="ORF">J7337_010971</name>
</gene>
<feature type="region of interest" description="Disordered" evidence="1">
    <location>
        <begin position="1"/>
        <end position="32"/>
    </location>
</feature>
<feature type="compositionally biased region" description="Basic and acidic residues" evidence="1">
    <location>
        <begin position="1"/>
        <end position="11"/>
    </location>
</feature>
<dbReference type="KEGG" id="fmu:J7337_010971"/>
<evidence type="ECO:0000313" key="2">
    <source>
        <dbReference type="EMBL" id="KAG9498081.1"/>
    </source>
</evidence>
<organism evidence="2 3">
    <name type="scientific">Fusarium musae</name>
    <dbReference type="NCBI Taxonomy" id="1042133"/>
    <lineage>
        <taxon>Eukaryota</taxon>
        <taxon>Fungi</taxon>
        <taxon>Dikarya</taxon>
        <taxon>Ascomycota</taxon>
        <taxon>Pezizomycotina</taxon>
        <taxon>Sordariomycetes</taxon>
        <taxon>Hypocreomycetidae</taxon>
        <taxon>Hypocreales</taxon>
        <taxon>Nectriaceae</taxon>
        <taxon>Fusarium</taxon>
    </lineage>
</organism>